<dbReference type="AlphaFoldDB" id="A0A1F7W3L3"/>
<dbReference type="GO" id="GO:0000160">
    <property type="term" value="P:phosphorelay signal transduction system"/>
    <property type="evidence" value="ECO:0007669"/>
    <property type="project" value="InterPro"/>
</dbReference>
<name>A0A1F7W3L3_9BACT</name>
<protein>
    <recommendedName>
        <fullName evidence="2">Response regulatory domain-containing protein</fullName>
    </recommendedName>
</protein>
<evidence type="ECO:0000313" key="3">
    <source>
        <dbReference type="EMBL" id="OGL97226.1"/>
    </source>
</evidence>
<sequence length="125" mass="13958">MKRVLIIEDETLMSSSIQDILEFSGFTPIIAATKQQALDAFNANPDFFAILVDGWMDGATDTCDLIEHFRKDAYGGHLIAMSSRNETRAKQMAAGCTHESSQKHRAANLVIDLLRREQKEEVQAT</sequence>
<organism evidence="3 4">
    <name type="scientific">Candidatus Uhrbacteria bacterium RIFOXYB2_FULL_45_11</name>
    <dbReference type="NCBI Taxonomy" id="1802421"/>
    <lineage>
        <taxon>Bacteria</taxon>
        <taxon>Candidatus Uhriibacteriota</taxon>
    </lineage>
</organism>
<dbReference type="Proteomes" id="UP000177331">
    <property type="component" value="Unassembled WGS sequence"/>
</dbReference>
<feature type="modified residue" description="4-aspartylphosphate" evidence="1">
    <location>
        <position position="53"/>
    </location>
</feature>
<comment type="caution">
    <text evidence="3">The sequence shown here is derived from an EMBL/GenBank/DDBJ whole genome shotgun (WGS) entry which is preliminary data.</text>
</comment>
<reference evidence="3 4" key="1">
    <citation type="journal article" date="2016" name="Nat. Commun.">
        <title>Thousands of microbial genomes shed light on interconnected biogeochemical processes in an aquifer system.</title>
        <authorList>
            <person name="Anantharaman K."/>
            <person name="Brown C.T."/>
            <person name="Hug L.A."/>
            <person name="Sharon I."/>
            <person name="Castelle C.J."/>
            <person name="Probst A.J."/>
            <person name="Thomas B.C."/>
            <person name="Singh A."/>
            <person name="Wilkins M.J."/>
            <person name="Karaoz U."/>
            <person name="Brodie E.L."/>
            <person name="Williams K.H."/>
            <person name="Hubbard S.S."/>
            <person name="Banfield J.F."/>
        </authorList>
    </citation>
    <scope>NUCLEOTIDE SEQUENCE [LARGE SCALE GENOMIC DNA]</scope>
</reference>
<proteinExistence type="predicted"/>
<keyword evidence="1" id="KW-0597">Phosphoprotein</keyword>
<dbReference type="InterPro" id="IPR001789">
    <property type="entry name" value="Sig_transdc_resp-reg_receiver"/>
</dbReference>
<dbReference type="SUPFAM" id="SSF52172">
    <property type="entry name" value="CheY-like"/>
    <property type="match status" value="1"/>
</dbReference>
<evidence type="ECO:0000313" key="4">
    <source>
        <dbReference type="Proteomes" id="UP000177331"/>
    </source>
</evidence>
<dbReference type="Gene3D" id="3.40.50.2300">
    <property type="match status" value="1"/>
</dbReference>
<dbReference type="CDD" id="cd00156">
    <property type="entry name" value="REC"/>
    <property type="match status" value="1"/>
</dbReference>
<feature type="domain" description="Response regulatory" evidence="2">
    <location>
        <begin position="3"/>
        <end position="114"/>
    </location>
</feature>
<dbReference type="EMBL" id="MGFD01000055">
    <property type="protein sequence ID" value="OGL97226.1"/>
    <property type="molecule type" value="Genomic_DNA"/>
</dbReference>
<dbReference type="STRING" id="1802421.A2318_03720"/>
<dbReference type="InterPro" id="IPR011006">
    <property type="entry name" value="CheY-like_superfamily"/>
</dbReference>
<evidence type="ECO:0000259" key="2">
    <source>
        <dbReference type="PROSITE" id="PS50110"/>
    </source>
</evidence>
<accession>A0A1F7W3L3</accession>
<gene>
    <name evidence="3" type="ORF">A2318_03720</name>
</gene>
<dbReference type="PROSITE" id="PS50110">
    <property type="entry name" value="RESPONSE_REGULATORY"/>
    <property type="match status" value="1"/>
</dbReference>
<evidence type="ECO:0000256" key="1">
    <source>
        <dbReference type="PROSITE-ProRule" id="PRU00169"/>
    </source>
</evidence>